<accession>A0A0E0IGY6</accession>
<evidence type="ECO:0000313" key="2">
    <source>
        <dbReference type="EnsemblPlants" id="ONIVA09G02710.1"/>
    </source>
</evidence>
<evidence type="ECO:0000313" key="3">
    <source>
        <dbReference type="Proteomes" id="UP000006591"/>
    </source>
</evidence>
<dbReference type="AlphaFoldDB" id="A0A0E0IGY6"/>
<protein>
    <submittedName>
        <fullName evidence="2">Uncharacterized protein</fullName>
    </submittedName>
</protein>
<dbReference type="STRING" id="4536.A0A0E0IGY6"/>
<dbReference type="EnsemblPlants" id="ONIVA09G02710.1">
    <property type="protein sequence ID" value="ONIVA09G02710.1"/>
    <property type="gene ID" value="ONIVA09G02710"/>
</dbReference>
<dbReference type="Proteomes" id="UP000006591">
    <property type="component" value="Chromosome 9"/>
</dbReference>
<name>A0A0E0IGY6_ORYNI</name>
<sequence length="80" mass="8147">MAAAAAAAQDVGHGGVENVEEYLSLESTKFKRSFTLPARMSSSTTSTPRRCVDGTGATTAAAAAKGWSTGAHTRAASTRT</sequence>
<proteinExistence type="predicted"/>
<feature type="compositionally biased region" description="Low complexity" evidence="1">
    <location>
        <begin position="54"/>
        <end position="71"/>
    </location>
</feature>
<keyword evidence="3" id="KW-1185">Reference proteome</keyword>
<dbReference type="Gramene" id="ONIVA09G02710.1">
    <property type="protein sequence ID" value="ONIVA09G02710.1"/>
    <property type="gene ID" value="ONIVA09G02710"/>
</dbReference>
<reference evidence="2" key="2">
    <citation type="submission" date="2018-04" db="EMBL/GenBank/DDBJ databases">
        <title>OnivRS2 (Oryza nivara Reference Sequence Version 2).</title>
        <authorList>
            <person name="Zhang J."/>
            <person name="Kudrna D."/>
            <person name="Lee S."/>
            <person name="Talag J."/>
            <person name="Rajasekar S."/>
            <person name="Welchert J."/>
            <person name="Hsing Y.-I."/>
            <person name="Wing R.A."/>
        </authorList>
    </citation>
    <scope>NUCLEOTIDE SEQUENCE [LARGE SCALE GENOMIC DNA]</scope>
    <source>
        <strain evidence="2">SL10</strain>
    </source>
</reference>
<reference evidence="2" key="1">
    <citation type="submission" date="2015-04" db="UniProtKB">
        <authorList>
            <consortium name="EnsemblPlants"/>
        </authorList>
    </citation>
    <scope>IDENTIFICATION</scope>
    <source>
        <strain evidence="2">SL10</strain>
    </source>
</reference>
<feature type="region of interest" description="Disordered" evidence="1">
    <location>
        <begin position="38"/>
        <end position="80"/>
    </location>
</feature>
<dbReference type="HOGENOM" id="CLU_2593919_0_0_1"/>
<evidence type="ECO:0000256" key="1">
    <source>
        <dbReference type="SAM" id="MobiDB-lite"/>
    </source>
</evidence>
<organism evidence="2">
    <name type="scientific">Oryza nivara</name>
    <name type="common">Indian wild rice</name>
    <name type="synonym">Oryza sativa f. spontanea</name>
    <dbReference type="NCBI Taxonomy" id="4536"/>
    <lineage>
        <taxon>Eukaryota</taxon>
        <taxon>Viridiplantae</taxon>
        <taxon>Streptophyta</taxon>
        <taxon>Embryophyta</taxon>
        <taxon>Tracheophyta</taxon>
        <taxon>Spermatophyta</taxon>
        <taxon>Magnoliopsida</taxon>
        <taxon>Liliopsida</taxon>
        <taxon>Poales</taxon>
        <taxon>Poaceae</taxon>
        <taxon>BOP clade</taxon>
        <taxon>Oryzoideae</taxon>
        <taxon>Oryzeae</taxon>
        <taxon>Oryzinae</taxon>
        <taxon>Oryza</taxon>
    </lineage>
</organism>